<dbReference type="SUPFAM" id="SSF46785">
    <property type="entry name" value="Winged helix' DNA-binding domain"/>
    <property type="match status" value="1"/>
</dbReference>
<dbReference type="GO" id="GO:0046686">
    <property type="term" value="P:response to cadmium ion"/>
    <property type="evidence" value="ECO:0007669"/>
    <property type="project" value="TreeGrafter"/>
</dbReference>
<dbReference type="InterPro" id="IPR036388">
    <property type="entry name" value="WH-like_DNA-bd_sf"/>
</dbReference>
<dbReference type="Gene3D" id="1.10.10.10">
    <property type="entry name" value="Winged helix-like DNA-binding domain superfamily/Winged helix DNA-binding domain"/>
    <property type="match status" value="1"/>
</dbReference>
<feature type="domain" description="HTH arsR-type" evidence="2">
    <location>
        <begin position="17"/>
        <end position="111"/>
    </location>
</feature>
<dbReference type="PRINTS" id="PR00778">
    <property type="entry name" value="HTHARSR"/>
</dbReference>
<dbReference type="SMART" id="SM00418">
    <property type="entry name" value="HTH_ARSR"/>
    <property type="match status" value="1"/>
</dbReference>
<comment type="caution">
    <text evidence="3">The sequence shown here is derived from an EMBL/GenBank/DDBJ whole genome shotgun (WGS) entry which is preliminary data.</text>
</comment>
<keyword evidence="4" id="KW-1185">Reference proteome</keyword>
<dbReference type="GO" id="GO:0010288">
    <property type="term" value="P:response to lead ion"/>
    <property type="evidence" value="ECO:0007669"/>
    <property type="project" value="TreeGrafter"/>
</dbReference>
<evidence type="ECO:0000313" key="4">
    <source>
        <dbReference type="Proteomes" id="UP000565572"/>
    </source>
</evidence>
<evidence type="ECO:0000313" key="3">
    <source>
        <dbReference type="EMBL" id="MBB3326579.1"/>
    </source>
</evidence>
<evidence type="ECO:0000259" key="2">
    <source>
        <dbReference type="PROSITE" id="PS50987"/>
    </source>
</evidence>
<dbReference type="PROSITE" id="PS50987">
    <property type="entry name" value="HTH_ARSR_2"/>
    <property type="match status" value="1"/>
</dbReference>
<gene>
    <name evidence="3" type="ORF">FHX39_001523</name>
</gene>
<dbReference type="GO" id="GO:0097063">
    <property type="term" value="F:cadmium ion sensor activity"/>
    <property type="evidence" value="ECO:0007669"/>
    <property type="project" value="TreeGrafter"/>
</dbReference>
<dbReference type="NCBIfam" id="NF033788">
    <property type="entry name" value="HTH_metalloreg"/>
    <property type="match status" value="1"/>
</dbReference>
<dbReference type="PANTHER" id="PTHR39168">
    <property type="entry name" value="TRANSCRIPTIONAL REGULATOR-RELATED"/>
    <property type="match status" value="1"/>
</dbReference>
<evidence type="ECO:0000256" key="1">
    <source>
        <dbReference type="SAM" id="MobiDB-lite"/>
    </source>
</evidence>
<keyword evidence="3" id="KW-0238">DNA-binding</keyword>
<reference evidence="3 4" key="1">
    <citation type="submission" date="2020-08" db="EMBL/GenBank/DDBJ databases">
        <title>Sequencing the genomes of 1000 actinobacteria strains.</title>
        <authorList>
            <person name="Klenk H.-P."/>
        </authorList>
    </citation>
    <scope>NUCLEOTIDE SEQUENCE [LARGE SCALE GENOMIC DNA]</scope>
    <source>
        <strain evidence="3 4">DSM 11053</strain>
    </source>
</reference>
<proteinExistence type="predicted"/>
<dbReference type="InterPro" id="IPR036390">
    <property type="entry name" value="WH_DNA-bd_sf"/>
</dbReference>
<accession>A0A7W5JUM1</accession>
<organism evidence="3 4">
    <name type="scientific">Microlunatus antarcticus</name>
    <dbReference type="NCBI Taxonomy" id="53388"/>
    <lineage>
        <taxon>Bacteria</taxon>
        <taxon>Bacillati</taxon>
        <taxon>Actinomycetota</taxon>
        <taxon>Actinomycetes</taxon>
        <taxon>Propionibacteriales</taxon>
        <taxon>Propionibacteriaceae</taxon>
        <taxon>Microlunatus</taxon>
    </lineage>
</organism>
<dbReference type="InterPro" id="IPR011991">
    <property type="entry name" value="ArsR-like_HTH"/>
</dbReference>
<name>A0A7W5JUM1_9ACTN</name>
<dbReference type="AlphaFoldDB" id="A0A7W5JUM1"/>
<dbReference type="GO" id="GO:0003700">
    <property type="term" value="F:DNA-binding transcription factor activity"/>
    <property type="evidence" value="ECO:0007669"/>
    <property type="project" value="InterPro"/>
</dbReference>
<protein>
    <submittedName>
        <fullName evidence="3">DNA-binding transcriptional ArsR family regulator</fullName>
    </submittedName>
</protein>
<dbReference type="EMBL" id="JACHZG010000001">
    <property type="protein sequence ID" value="MBB3326579.1"/>
    <property type="molecule type" value="Genomic_DNA"/>
</dbReference>
<dbReference type="Pfam" id="PF01022">
    <property type="entry name" value="HTH_5"/>
    <property type="match status" value="1"/>
</dbReference>
<feature type="compositionally biased region" description="Basic and acidic residues" evidence="1">
    <location>
        <begin position="123"/>
        <end position="132"/>
    </location>
</feature>
<dbReference type="CDD" id="cd00090">
    <property type="entry name" value="HTH_ARSR"/>
    <property type="match status" value="1"/>
</dbReference>
<dbReference type="InterPro" id="IPR052543">
    <property type="entry name" value="HTH_Metal-responsive_Reg"/>
</dbReference>
<dbReference type="RefSeq" id="WP_332836719.1">
    <property type="nucleotide sequence ID" value="NZ_JACHZG010000001.1"/>
</dbReference>
<sequence>MTSSWPEQAVVDLPTPAIAVDADALARVGVALADPTRRALLLRLVAGPAFPADLAELLGVGRTNVSNHLSCLRGCGLVSAEPVGRRVRYSLADPRLGEALAALASLVLVTTAAESTCGPADYDCEHGDHDREDDHEDDLDGVTTGTALAPQVETTRG</sequence>
<dbReference type="Proteomes" id="UP000565572">
    <property type="component" value="Unassembled WGS sequence"/>
</dbReference>
<dbReference type="PANTHER" id="PTHR39168:SF2">
    <property type="entry name" value="HTH-TYPE TRANSCRIPTIONAL REGULATOR CMTR"/>
    <property type="match status" value="1"/>
</dbReference>
<dbReference type="InterPro" id="IPR001845">
    <property type="entry name" value="HTH_ArsR_DNA-bd_dom"/>
</dbReference>
<feature type="region of interest" description="Disordered" evidence="1">
    <location>
        <begin position="123"/>
        <end position="157"/>
    </location>
</feature>
<dbReference type="GO" id="GO:0003677">
    <property type="term" value="F:DNA binding"/>
    <property type="evidence" value="ECO:0007669"/>
    <property type="project" value="UniProtKB-KW"/>
</dbReference>
<dbReference type="GO" id="GO:0032791">
    <property type="term" value="F:lead ion binding"/>
    <property type="evidence" value="ECO:0007669"/>
    <property type="project" value="TreeGrafter"/>
</dbReference>